<dbReference type="RefSeq" id="WP_201828016.1">
    <property type="nucleotide sequence ID" value="NZ_JAERRH010000050.1"/>
</dbReference>
<dbReference type="InterPro" id="IPR036390">
    <property type="entry name" value="WH_DNA-bd_sf"/>
</dbReference>
<proteinExistence type="predicted"/>
<evidence type="ECO:0000313" key="2">
    <source>
        <dbReference type="Proteomes" id="UP000621386"/>
    </source>
</evidence>
<dbReference type="InterPro" id="IPR036388">
    <property type="entry name" value="WH-like_DNA-bd_sf"/>
</dbReference>
<comment type="caution">
    <text evidence="1">The sequence shown here is derived from an EMBL/GenBank/DDBJ whole genome shotgun (WGS) entry which is preliminary data.</text>
</comment>
<name>A0ABS1PEP5_9ACTN</name>
<gene>
    <name evidence="1" type="ORF">JK361_39925</name>
</gene>
<organism evidence="1 2">
    <name type="scientific">Streptomyces musisoli</name>
    <dbReference type="NCBI Taxonomy" id="2802280"/>
    <lineage>
        <taxon>Bacteria</taxon>
        <taxon>Bacillati</taxon>
        <taxon>Actinomycetota</taxon>
        <taxon>Actinomycetes</taxon>
        <taxon>Kitasatosporales</taxon>
        <taxon>Streptomycetaceae</taxon>
        <taxon>Streptomyces</taxon>
    </lineage>
</organism>
<dbReference type="Gene3D" id="1.10.10.10">
    <property type="entry name" value="Winged helix-like DNA-binding domain superfamily/Winged helix DNA-binding domain"/>
    <property type="match status" value="1"/>
</dbReference>
<evidence type="ECO:0000313" key="1">
    <source>
        <dbReference type="EMBL" id="MBL1110640.1"/>
    </source>
</evidence>
<dbReference type="SUPFAM" id="SSF46785">
    <property type="entry name" value="Winged helix' DNA-binding domain"/>
    <property type="match status" value="1"/>
</dbReference>
<accession>A0ABS1PEP5</accession>
<dbReference type="EMBL" id="JAERRH010000050">
    <property type="protein sequence ID" value="MBL1110640.1"/>
    <property type="molecule type" value="Genomic_DNA"/>
</dbReference>
<keyword evidence="2" id="KW-1185">Reference proteome</keyword>
<protein>
    <submittedName>
        <fullName evidence="1">Uncharacterized protein</fullName>
    </submittedName>
</protein>
<reference evidence="1 2" key="1">
    <citation type="submission" date="2021-01" db="EMBL/GenBank/DDBJ databases">
        <title>WGS of actinomycetes isolated from Thailand.</title>
        <authorList>
            <person name="Thawai C."/>
        </authorList>
    </citation>
    <scope>NUCLEOTIDE SEQUENCE [LARGE SCALE GENOMIC DNA]</scope>
    <source>
        <strain evidence="1 2">CH5-8</strain>
    </source>
</reference>
<dbReference type="Proteomes" id="UP000621386">
    <property type="component" value="Unassembled WGS sequence"/>
</dbReference>
<sequence length="99" mass="10517">MWGPAPELGRAVLLSSGGTTNTLNRLAARELADRSPDPDDGHSMFIRLTPEEVRLAERALLGNAAAHGEVFDGVPGADLDAAAHALRAVPLPGDRDRRR</sequence>